<dbReference type="Gene3D" id="3.40.50.720">
    <property type="entry name" value="NAD(P)-binding Rossmann-like Domain"/>
    <property type="match status" value="1"/>
</dbReference>
<sequence>MRGRFHMRVLVAGGLGFLGKEVSRYLANKGYDVIVVDPAAEGSYQENFMTIKGTINNPNILRDIGKVDFIVHSAWDFTEDLGKSISENLIGSSNLCEWAASLGVKKFVFYSSSVIYGIPIRIPITEDHPLLVEKSRAPLHALIKLYVEKLLFYYYYQKSLPITIFRIWWSYSDYRAPGRTYRDILSKVKRGEKIEVPMNAGGSIVYTGDLAEATETAFYKDEAVGEIFNISSFYLKWVDVLKKIAMKFGSSSEISEVEGEWKGPGFLEGSWLLDDSKLRNKLGLSFNSIERENRFIEVSQRMLNLL</sequence>
<comment type="similarity">
    <text evidence="1">Belongs to the NAD(P)-dependent epimerase/dehydratase family.</text>
</comment>
<comment type="caution">
    <text evidence="3">The sequence shown here is derived from an EMBL/GenBank/DDBJ whole genome shotgun (WGS) entry which is preliminary data.</text>
</comment>
<dbReference type="SUPFAM" id="SSF51735">
    <property type="entry name" value="NAD(P)-binding Rossmann-fold domains"/>
    <property type="match status" value="1"/>
</dbReference>
<accession>A0A7J3SLH9</accession>
<dbReference type="EMBL" id="DTLS01000030">
    <property type="protein sequence ID" value="HGZ59739.1"/>
    <property type="molecule type" value="Genomic_DNA"/>
</dbReference>
<gene>
    <name evidence="3" type="ORF">ENW83_00835</name>
</gene>
<dbReference type="AlphaFoldDB" id="A0A7J3SLH9"/>
<dbReference type="CDD" id="cd08946">
    <property type="entry name" value="SDR_e"/>
    <property type="match status" value="1"/>
</dbReference>
<dbReference type="Pfam" id="PF01370">
    <property type="entry name" value="Epimerase"/>
    <property type="match status" value="1"/>
</dbReference>
<protein>
    <submittedName>
        <fullName evidence="3">NAD(P)-dependent oxidoreductase</fullName>
    </submittedName>
</protein>
<name>A0A7J3SLH9_9CREN</name>
<dbReference type="InterPro" id="IPR001509">
    <property type="entry name" value="Epimerase_deHydtase"/>
</dbReference>
<evidence type="ECO:0000256" key="1">
    <source>
        <dbReference type="ARBA" id="ARBA00007637"/>
    </source>
</evidence>
<organism evidence="3">
    <name type="scientific">Fervidicoccus fontis</name>
    <dbReference type="NCBI Taxonomy" id="683846"/>
    <lineage>
        <taxon>Archaea</taxon>
        <taxon>Thermoproteota</taxon>
        <taxon>Thermoprotei</taxon>
        <taxon>Fervidicoccales</taxon>
        <taxon>Fervidicoccaceae</taxon>
        <taxon>Fervidicoccus</taxon>
    </lineage>
</organism>
<feature type="domain" description="NAD-dependent epimerase/dehydratase" evidence="2">
    <location>
        <begin position="9"/>
        <end position="230"/>
    </location>
</feature>
<evidence type="ECO:0000259" key="2">
    <source>
        <dbReference type="Pfam" id="PF01370"/>
    </source>
</evidence>
<dbReference type="PANTHER" id="PTHR43000">
    <property type="entry name" value="DTDP-D-GLUCOSE 4,6-DEHYDRATASE-RELATED"/>
    <property type="match status" value="1"/>
</dbReference>
<proteinExistence type="inferred from homology"/>
<evidence type="ECO:0000313" key="3">
    <source>
        <dbReference type="EMBL" id="HGZ59739.1"/>
    </source>
</evidence>
<dbReference type="InterPro" id="IPR036291">
    <property type="entry name" value="NAD(P)-bd_dom_sf"/>
</dbReference>
<reference evidence="3" key="1">
    <citation type="journal article" date="2020" name="mSystems">
        <title>Genome- and Community-Level Interaction Insights into Carbon Utilization and Element Cycling Functions of Hydrothermarchaeota in Hydrothermal Sediment.</title>
        <authorList>
            <person name="Zhou Z."/>
            <person name="Liu Y."/>
            <person name="Xu W."/>
            <person name="Pan J."/>
            <person name="Luo Z.H."/>
            <person name="Li M."/>
        </authorList>
    </citation>
    <scope>NUCLEOTIDE SEQUENCE [LARGE SCALE GENOMIC DNA]</scope>
    <source>
        <strain evidence="3">SpSt-885</strain>
    </source>
</reference>